<protein>
    <recommendedName>
        <fullName evidence="3">DUF2281 domain-containing protein</fullName>
    </recommendedName>
</protein>
<dbReference type="EMBL" id="JACJPY010000004">
    <property type="protein sequence ID" value="MBD2148949.1"/>
    <property type="molecule type" value="Genomic_DNA"/>
</dbReference>
<reference evidence="1" key="1">
    <citation type="journal article" date="2015" name="ISME J.">
        <title>Draft Genome Sequence of Streptomyces incarnatus NRRL8089, which Produces the Nucleoside Antibiotic Sinefungin.</title>
        <authorList>
            <person name="Oshima K."/>
            <person name="Hattori M."/>
            <person name="Shimizu H."/>
            <person name="Fukuda K."/>
            <person name="Nemoto M."/>
            <person name="Inagaki K."/>
            <person name="Tamura T."/>
        </authorList>
    </citation>
    <scope>NUCLEOTIDE SEQUENCE</scope>
    <source>
        <strain evidence="1">FACHB-1277</strain>
    </source>
</reference>
<accession>A0A926UQ09</accession>
<comment type="caution">
    <text evidence="1">The sequence shown here is derived from an EMBL/GenBank/DDBJ whole genome shotgun (WGS) entry which is preliminary data.</text>
</comment>
<sequence length="91" mass="10608">MTTIDMLRDRLLEKLENLESDKLNSVIDFVDFLIFQQNTNRIHVKPKTIENRAALVEDMKQLFRETQALPGVSEITDEEIAEEIAAYRRGE</sequence>
<gene>
    <name evidence="1" type="ORF">H6F44_02220</name>
</gene>
<organism evidence="1 2">
    <name type="scientific">Pseudanabaena cinerea FACHB-1277</name>
    <dbReference type="NCBI Taxonomy" id="2949581"/>
    <lineage>
        <taxon>Bacteria</taxon>
        <taxon>Bacillati</taxon>
        <taxon>Cyanobacteriota</taxon>
        <taxon>Cyanophyceae</taxon>
        <taxon>Pseudanabaenales</taxon>
        <taxon>Pseudanabaenaceae</taxon>
        <taxon>Pseudanabaena</taxon>
        <taxon>Pseudanabaena cinerea</taxon>
    </lineage>
</organism>
<dbReference type="AlphaFoldDB" id="A0A926UQ09"/>
<name>A0A926UQ09_9CYAN</name>
<evidence type="ECO:0000313" key="1">
    <source>
        <dbReference type="EMBL" id="MBD2148949.1"/>
    </source>
</evidence>
<evidence type="ECO:0000313" key="2">
    <source>
        <dbReference type="Proteomes" id="UP000631421"/>
    </source>
</evidence>
<dbReference type="RefSeq" id="WP_190349289.1">
    <property type="nucleotide sequence ID" value="NZ_JACJPY010000004.1"/>
</dbReference>
<proteinExistence type="predicted"/>
<keyword evidence="2" id="KW-1185">Reference proteome</keyword>
<dbReference type="Proteomes" id="UP000631421">
    <property type="component" value="Unassembled WGS sequence"/>
</dbReference>
<reference evidence="1" key="2">
    <citation type="submission" date="2020-08" db="EMBL/GenBank/DDBJ databases">
        <authorList>
            <person name="Chen M."/>
            <person name="Teng W."/>
            <person name="Zhao L."/>
            <person name="Hu C."/>
            <person name="Zhou Y."/>
            <person name="Han B."/>
            <person name="Song L."/>
            <person name="Shu W."/>
        </authorList>
    </citation>
    <scope>NUCLEOTIDE SEQUENCE</scope>
    <source>
        <strain evidence="1">FACHB-1277</strain>
    </source>
</reference>
<evidence type="ECO:0008006" key="3">
    <source>
        <dbReference type="Google" id="ProtNLM"/>
    </source>
</evidence>